<evidence type="ECO:0000256" key="12">
    <source>
        <dbReference type="ARBA" id="ARBA00032165"/>
    </source>
</evidence>
<keyword evidence="17" id="KW-1185">Reference proteome</keyword>
<dbReference type="GO" id="GO:0003843">
    <property type="term" value="F:1,3-beta-D-glucan synthase activity"/>
    <property type="evidence" value="ECO:0007669"/>
    <property type="project" value="UniProtKB-EC"/>
</dbReference>
<dbReference type="PaxDb" id="3880-AES77247"/>
<comment type="subcellular location">
    <subcellularLocation>
        <location evidence="1">Cell membrane</location>
        <topology evidence="1">Multi-pass membrane protein</topology>
    </subcellularLocation>
</comment>
<evidence type="ECO:0000256" key="10">
    <source>
        <dbReference type="ARBA" id="ARBA00023136"/>
    </source>
</evidence>
<name>G7KXP1_MEDTR</name>
<dbReference type="InterPro" id="IPR039431">
    <property type="entry name" value="Vta1/CALS_N"/>
</dbReference>
<evidence type="ECO:0000256" key="5">
    <source>
        <dbReference type="ARBA" id="ARBA00022676"/>
    </source>
</evidence>
<sequence>MKTVGNLVESMFDSEVVPSSLVEEIAPILCVANEVEKTHPKVAYLCKCVAFTPLRKLIRFDPTSSGHGVRQFKTAFLQRLERENYPTLKGRVKKNDAREMQSSYPHYYKKYIQALQNAADKTDCTQLTKAYQTANVLFDVLKAVNVTKSIEVDLELVRLSGFPRGHLVEN</sequence>
<evidence type="ECO:0000256" key="1">
    <source>
        <dbReference type="ARBA" id="ARBA00004651"/>
    </source>
</evidence>
<dbReference type="Gene3D" id="1.25.40.270">
    <property type="entry name" value="Vacuolar protein sorting-associated protein vta1"/>
    <property type="match status" value="1"/>
</dbReference>
<evidence type="ECO:0000256" key="9">
    <source>
        <dbReference type="ARBA" id="ARBA00022989"/>
    </source>
</evidence>
<dbReference type="EMBL" id="CM001223">
    <property type="protein sequence ID" value="AES77247.1"/>
    <property type="molecule type" value="Genomic_DNA"/>
</dbReference>
<keyword evidence="10" id="KW-0472">Membrane</keyword>
<dbReference type="HOGENOM" id="CLU_122234_0_0_1"/>
<evidence type="ECO:0000313" key="17">
    <source>
        <dbReference type="Proteomes" id="UP000002051"/>
    </source>
</evidence>
<keyword evidence="6" id="KW-0808">Transferase</keyword>
<comment type="catalytic activity">
    <reaction evidence="13">
        <text>[(1-&gt;3)-beta-D-glucosyl](n) + UDP-alpha-D-glucose = [(1-&gt;3)-beta-D-glucosyl](n+1) + UDP + H(+)</text>
        <dbReference type="Rhea" id="RHEA:21476"/>
        <dbReference type="Rhea" id="RHEA-COMP:11146"/>
        <dbReference type="Rhea" id="RHEA-COMP:14303"/>
        <dbReference type="ChEBI" id="CHEBI:15378"/>
        <dbReference type="ChEBI" id="CHEBI:37671"/>
        <dbReference type="ChEBI" id="CHEBI:58223"/>
        <dbReference type="ChEBI" id="CHEBI:58885"/>
        <dbReference type="EC" id="2.4.1.34"/>
    </reaction>
</comment>
<dbReference type="Pfam" id="PF04652">
    <property type="entry name" value="Vta1"/>
    <property type="match status" value="1"/>
</dbReference>
<evidence type="ECO:0000256" key="4">
    <source>
        <dbReference type="ARBA" id="ARBA00022475"/>
    </source>
</evidence>
<reference evidence="15 17" key="2">
    <citation type="journal article" date="2014" name="BMC Genomics">
        <title>An improved genome release (version Mt4.0) for the model legume Medicago truncatula.</title>
        <authorList>
            <person name="Tang H."/>
            <person name="Krishnakumar V."/>
            <person name="Bidwell S."/>
            <person name="Rosen B."/>
            <person name="Chan A."/>
            <person name="Zhou S."/>
            <person name="Gentzbittel L."/>
            <person name="Childs K.L."/>
            <person name="Yandell M."/>
            <person name="Gundlach H."/>
            <person name="Mayer K.F."/>
            <person name="Schwartz D.C."/>
            <person name="Town C.D."/>
        </authorList>
    </citation>
    <scope>GENOME REANNOTATION</scope>
    <source>
        <strain evidence="16 17">cv. Jemalong A17</strain>
    </source>
</reference>
<dbReference type="STRING" id="3880.G7KXP1"/>
<dbReference type="AlphaFoldDB" id="G7KXP1"/>
<dbReference type="FunFam" id="1.25.40.270:FF:000002">
    <property type="entry name" value="callose synthase 3"/>
    <property type="match status" value="1"/>
</dbReference>
<dbReference type="eggNOG" id="KOG0916">
    <property type="taxonomic scope" value="Eukaryota"/>
</dbReference>
<comment type="similarity">
    <text evidence="2">Belongs to the glycosyltransferase 48 family.</text>
</comment>
<keyword evidence="9" id="KW-1133">Transmembrane helix</keyword>
<protein>
    <recommendedName>
        <fullName evidence="12">1,3-beta-glucan synthase</fullName>
        <ecNumber evidence="3">2.4.1.34</ecNumber>
    </recommendedName>
    <alternativeName>
        <fullName evidence="12">1,3-beta-glucan synthase</fullName>
    </alternativeName>
</protein>
<proteinExistence type="inferred from homology"/>
<evidence type="ECO:0000313" key="16">
    <source>
        <dbReference type="EnsemblPlants" id="AES77247"/>
    </source>
</evidence>
<feature type="domain" description="Vta1/callose synthase N-terminal" evidence="14">
    <location>
        <begin position="25"/>
        <end position="145"/>
    </location>
</feature>
<dbReference type="GO" id="GO:0008360">
    <property type="term" value="P:regulation of cell shape"/>
    <property type="evidence" value="ECO:0007669"/>
    <property type="project" value="UniProtKB-KW"/>
</dbReference>
<evidence type="ECO:0000256" key="7">
    <source>
        <dbReference type="ARBA" id="ARBA00022692"/>
    </source>
</evidence>
<evidence type="ECO:0000256" key="8">
    <source>
        <dbReference type="ARBA" id="ARBA00022960"/>
    </source>
</evidence>
<reference evidence="15 17" key="1">
    <citation type="journal article" date="2011" name="Nature">
        <title>The Medicago genome provides insight into the evolution of rhizobial symbioses.</title>
        <authorList>
            <person name="Young N.D."/>
            <person name="Debelle F."/>
            <person name="Oldroyd G.E."/>
            <person name="Geurts R."/>
            <person name="Cannon S.B."/>
            <person name="Udvardi M.K."/>
            <person name="Benedito V.A."/>
            <person name="Mayer K.F."/>
            <person name="Gouzy J."/>
            <person name="Schoof H."/>
            <person name="Van de Peer Y."/>
            <person name="Proost S."/>
            <person name="Cook D.R."/>
            <person name="Meyers B.C."/>
            <person name="Spannagl M."/>
            <person name="Cheung F."/>
            <person name="De Mita S."/>
            <person name="Krishnakumar V."/>
            <person name="Gundlach H."/>
            <person name="Zhou S."/>
            <person name="Mudge J."/>
            <person name="Bharti A.K."/>
            <person name="Murray J.D."/>
            <person name="Naoumkina M.A."/>
            <person name="Rosen B."/>
            <person name="Silverstein K.A."/>
            <person name="Tang H."/>
            <person name="Rombauts S."/>
            <person name="Zhao P.X."/>
            <person name="Zhou P."/>
            <person name="Barbe V."/>
            <person name="Bardou P."/>
            <person name="Bechner M."/>
            <person name="Bellec A."/>
            <person name="Berger A."/>
            <person name="Berges H."/>
            <person name="Bidwell S."/>
            <person name="Bisseling T."/>
            <person name="Choisne N."/>
            <person name="Couloux A."/>
            <person name="Denny R."/>
            <person name="Deshpande S."/>
            <person name="Dai X."/>
            <person name="Doyle J.J."/>
            <person name="Dudez A.M."/>
            <person name="Farmer A.D."/>
            <person name="Fouteau S."/>
            <person name="Franken C."/>
            <person name="Gibelin C."/>
            <person name="Gish J."/>
            <person name="Goldstein S."/>
            <person name="Gonzalez A.J."/>
            <person name="Green P.J."/>
            <person name="Hallab A."/>
            <person name="Hartog M."/>
            <person name="Hua A."/>
            <person name="Humphray S.J."/>
            <person name="Jeong D.H."/>
            <person name="Jing Y."/>
            <person name="Jocker A."/>
            <person name="Kenton S.M."/>
            <person name="Kim D.J."/>
            <person name="Klee K."/>
            <person name="Lai H."/>
            <person name="Lang C."/>
            <person name="Lin S."/>
            <person name="Macmil S.L."/>
            <person name="Magdelenat G."/>
            <person name="Matthews L."/>
            <person name="McCorrison J."/>
            <person name="Monaghan E.L."/>
            <person name="Mun J.H."/>
            <person name="Najar F.Z."/>
            <person name="Nicholson C."/>
            <person name="Noirot C."/>
            <person name="O'Bleness M."/>
            <person name="Paule C.R."/>
            <person name="Poulain J."/>
            <person name="Prion F."/>
            <person name="Qin B."/>
            <person name="Qu C."/>
            <person name="Retzel E.F."/>
            <person name="Riddle C."/>
            <person name="Sallet E."/>
            <person name="Samain S."/>
            <person name="Samson N."/>
            <person name="Sanders I."/>
            <person name="Saurat O."/>
            <person name="Scarpelli C."/>
            <person name="Schiex T."/>
            <person name="Segurens B."/>
            <person name="Severin A.J."/>
            <person name="Sherrier D.J."/>
            <person name="Shi R."/>
            <person name="Sims S."/>
            <person name="Singer S.R."/>
            <person name="Sinharoy S."/>
            <person name="Sterck L."/>
            <person name="Viollet A."/>
            <person name="Wang B.B."/>
            <person name="Wang K."/>
            <person name="Wang M."/>
            <person name="Wang X."/>
            <person name="Warfsmann J."/>
            <person name="Weissenbach J."/>
            <person name="White D.D."/>
            <person name="White J.D."/>
            <person name="Wiley G.B."/>
            <person name="Wincker P."/>
            <person name="Xing Y."/>
            <person name="Yang L."/>
            <person name="Yao Z."/>
            <person name="Ying F."/>
            <person name="Zhai J."/>
            <person name="Zhou L."/>
            <person name="Zuber A."/>
            <person name="Denarie J."/>
            <person name="Dixon R.A."/>
            <person name="May G.D."/>
            <person name="Schwartz D.C."/>
            <person name="Rogers J."/>
            <person name="Quetier F."/>
            <person name="Town C.D."/>
            <person name="Roe B.A."/>
        </authorList>
    </citation>
    <scope>NUCLEOTIDE SEQUENCE [LARGE SCALE GENOMIC DNA]</scope>
    <source>
        <strain evidence="15">A17</strain>
        <strain evidence="16 17">cv. Jemalong A17</strain>
    </source>
</reference>
<keyword evidence="11" id="KW-0961">Cell wall biogenesis/degradation</keyword>
<evidence type="ECO:0000313" key="15">
    <source>
        <dbReference type="EMBL" id="AES77247.1"/>
    </source>
</evidence>
<accession>G7KXP1</accession>
<dbReference type="Proteomes" id="UP000002051">
    <property type="component" value="Unassembled WGS sequence"/>
</dbReference>
<gene>
    <name evidence="15" type="ordered locus">MTR_7g006330</name>
</gene>
<evidence type="ECO:0000256" key="2">
    <source>
        <dbReference type="ARBA" id="ARBA00009040"/>
    </source>
</evidence>
<organism evidence="15 17">
    <name type="scientific">Medicago truncatula</name>
    <name type="common">Barrel medic</name>
    <name type="synonym">Medicago tribuloides</name>
    <dbReference type="NCBI Taxonomy" id="3880"/>
    <lineage>
        <taxon>Eukaryota</taxon>
        <taxon>Viridiplantae</taxon>
        <taxon>Streptophyta</taxon>
        <taxon>Embryophyta</taxon>
        <taxon>Tracheophyta</taxon>
        <taxon>Spermatophyta</taxon>
        <taxon>Magnoliopsida</taxon>
        <taxon>eudicotyledons</taxon>
        <taxon>Gunneridae</taxon>
        <taxon>Pentapetalae</taxon>
        <taxon>rosids</taxon>
        <taxon>fabids</taxon>
        <taxon>Fabales</taxon>
        <taxon>Fabaceae</taxon>
        <taxon>Papilionoideae</taxon>
        <taxon>50 kb inversion clade</taxon>
        <taxon>NPAAA clade</taxon>
        <taxon>Hologalegina</taxon>
        <taxon>IRL clade</taxon>
        <taxon>Trifolieae</taxon>
        <taxon>Medicago</taxon>
    </lineage>
</organism>
<evidence type="ECO:0000256" key="13">
    <source>
        <dbReference type="ARBA" id="ARBA00047777"/>
    </source>
</evidence>
<keyword evidence="4" id="KW-1003">Cell membrane</keyword>
<dbReference type="EnsemblPlants" id="AES77247">
    <property type="protein sequence ID" value="AES77247"/>
    <property type="gene ID" value="MTR_7g006330"/>
</dbReference>
<evidence type="ECO:0000256" key="11">
    <source>
        <dbReference type="ARBA" id="ARBA00023316"/>
    </source>
</evidence>
<reference evidence="16" key="3">
    <citation type="submission" date="2015-04" db="UniProtKB">
        <authorList>
            <consortium name="EnsemblPlants"/>
        </authorList>
    </citation>
    <scope>IDENTIFICATION</scope>
    <source>
        <strain evidence="16">cv. Jemalong A17</strain>
    </source>
</reference>
<evidence type="ECO:0000259" key="14">
    <source>
        <dbReference type="Pfam" id="PF04652"/>
    </source>
</evidence>
<keyword evidence="7" id="KW-0812">Transmembrane</keyword>
<dbReference type="GO" id="GO:0071555">
    <property type="term" value="P:cell wall organization"/>
    <property type="evidence" value="ECO:0007669"/>
    <property type="project" value="UniProtKB-KW"/>
</dbReference>
<dbReference type="OMA" id="ANEWLYL"/>
<keyword evidence="5" id="KW-0328">Glycosyltransferase</keyword>
<evidence type="ECO:0000256" key="3">
    <source>
        <dbReference type="ARBA" id="ARBA00012589"/>
    </source>
</evidence>
<keyword evidence="8" id="KW-0133">Cell shape</keyword>
<dbReference type="InterPro" id="IPR023175">
    <property type="entry name" value="Vta1/CALS_N_sf"/>
</dbReference>
<dbReference type="GO" id="GO:0005886">
    <property type="term" value="C:plasma membrane"/>
    <property type="evidence" value="ECO:0007669"/>
    <property type="project" value="UniProtKB-SubCell"/>
</dbReference>
<dbReference type="EC" id="2.4.1.34" evidence="3"/>
<evidence type="ECO:0000256" key="6">
    <source>
        <dbReference type="ARBA" id="ARBA00022679"/>
    </source>
</evidence>